<reference evidence="2 3" key="2">
    <citation type="journal article" date="2014" name="Genome Announc.">
        <title>Complete Genome Sequence of the Subsurface, Mesophilic Sulfate-Reducing Bacterium Desulfovibrio aespoeensis Aspo-2.</title>
        <authorList>
            <person name="Pedersen K."/>
            <person name="Bengtsson A."/>
            <person name="Edlund J."/>
            <person name="Rabe L."/>
            <person name="Hazen T."/>
            <person name="Chakraborty R."/>
            <person name="Goodwin L."/>
            <person name="Shapiro N."/>
        </authorList>
    </citation>
    <scope>NUCLEOTIDE SEQUENCE [LARGE SCALE GENOMIC DNA]</scope>
    <source>
        <strain evidence="3">ATCC 700646 / DSM 10631 / Aspo-2</strain>
    </source>
</reference>
<dbReference type="SUPFAM" id="SSF53146">
    <property type="entry name" value="Nitrogenase accessory factor-like"/>
    <property type="match status" value="1"/>
</dbReference>
<dbReference type="STRING" id="643562.Daes_2749"/>
<feature type="region of interest" description="Disordered" evidence="1">
    <location>
        <begin position="110"/>
        <end position="133"/>
    </location>
</feature>
<evidence type="ECO:0000313" key="3">
    <source>
        <dbReference type="Proteomes" id="UP000002191"/>
    </source>
</evidence>
<evidence type="ECO:0000313" key="2">
    <source>
        <dbReference type="EMBL" id="ADU63745.1"/>
    </source>
</evidence>
<dbReference type="eggNOG" id="COG1433">
    <property type="taxonomic scope" value="Bacteria"/>
</dbReference>
<evidence type="ECO:0000256" key="1">
    <source>
        <dbReference type="SAM" id="MobiDB-lite"/>
    </source>
</evidence>
<reference evidence="3" key="1">
    <citation type="submission" date="2010-12" db="EMBL/GenBank/DDBJ databases">
        <title>Complete sequence of Desulfovibrio aespoeensis Aspo-2.</title>
        <authorList>
            <consortium name="US DOE Joint Genome Institute"/>
            <person name="Lucas S."/>
            <person name="Copeland A."/>
            <person name="Lapidus A."/>
            <person name="Cheng J.-F."/>
            <person name="Goodwin L."/>
            <person name="Pitluck S."/>
            <person name="Chertkov O."/>
            <person name="Misra M."/>
            <person name="Detter J.C."/>
            <person name="Han C."/>
            <person name="Tapia R."/>
            <person name="Land M."/>
            <person name="Hauser L."/>
            <person name="Kyrpides N."/>
            <person name="Ivanova N."/>
            <person name="Ovchinnikova G."/>
            <person name="Pedersen K."/>
            <person name="Jagevall S."/>
            <person name="Hazen T."/>
            <person name="Woyke T."/>
        </authorList>
    </citation>
    <scope>NUCLEOTIDE SEQUENCE [LARGE SCALE GENOMIC DNA]</scope>
    <source>
        <strain evidence="3">ATCC 700646 / DSM 10631 / Aspo-2</strain>
    </source>
</reference>
<dbReference type="Proteomes" id="UP000002191">
    <property type="component" value="Chromosome"/>
</dbReference>
<gene>
    <name evidence="2" type="ordered locus">Daes_2749</name>
</gene>
<dbReference type="HOGENOM" id="CLU_126461_1_0_7"/>
<dbReference type="Gene3D" id="3.30.420.130">
    <property type="entry name" value="Dinitrogenase iron-molybdenum cofactor biosynthesis domain"/>
    <property type="match status" value="1"/>
</dbReference>
<dbReference type="InterPro" id="IPR036105">
    <property type="entry name" value="DiNase_FeMo-co_biosyn_sf"/>
</dbReference>
<proteinExistence type="predicted"/>
<keyword evidence="3" id="KW-1185">Reference proteome</keyword>
<organism evidence="2 3">
    <name type="scientific">Pseudodesulfovibrio aespoeensis (strain ATCC 700646 / DSM 10631 / Aspo-2)</name>
    <name type="common">Desulfovibrio aespoeensis</name>
    <dbReference type="NCBI Taxonomy" id="643562"/>
    <lineage>
        <taxon>Bacteria</taxon>
        <taxon>Pseudomonadati</taxon>
        <taxon>Thermodesulfobacteriota</taxon>
        <taxon>Desulfovibrionia</taxon>
        <taxon>Desulfovibrionales</taxon>
        <taxon>Desulfovibrionaceae</taxon>
    </lineage>
</organism>
<name>E6VXC9_PSEA9</name>
<dbReference type="AlphaFoldDB" id="E6VXC9"/>
<dbReference type="EMBL" id="CP002431">
    <property type="protein sequence ID" value="ADU63745.1"/>
    <property type="molecule type" value="Genomic_DNA"/>
</dbReference>
<accession>E6VXC9</accession>
<sequence length="133" mass="14396">MRHEPGTLLCLACYQDRLASVCENADEYKLFEIRDDTIYPAGRLSLPSKDPMDRTSAILACGVTFLLCGAIGVDTRARLQGNGVGVIPWLTGRIDEVVAAYQDGTLAGLTMPGCRRPGTDSGERPPQARKGRE</sequence>
<protein>
    <submittedName>
        <fullName evidence="2">Dinitrogenase iron-molybdenum cofactor biosynthesis protein</fullName>
    </submittedName>
</protein>
<dbReference type="KEGG" id="das:Daes_2749"/>